<feature type="region of interest" description="Disordered" evidence="2">
    <location>
        <begin position="1285"/>
        <end position="1329"/>
    </location>
</feature>
<evidence type="ECO:0000313" key="3">
    <source>
        <dbReference type="EMBL" id="KAG5467369.1"/>
    </source>
</evidence>
<dbReference type="GO" id="GO:0061025">
    <property type="term" value="P:membrane fusion"/>
    <property type="evidence" value="ECO:0007669"/>
    <property type="project" value="TreeGrafter"/>
</dbReference>
<dbReference type="GO" id="GO:0005795">
    <property type="term" value="C:Golgi stack"/>
    <property type="evidence" value="ECO:0007669"/>
    <property type="project" value="TreeGrafter"/>
</dbReference>
<dbReference type="GO" id="GO:0012507">
    <property type="term" value="C:ER to Golgi transport vesicle membrane"/>
    <property type="evidence" value="ECO:0007669"/>
    <property type="project" value="TreeGrafter"/>
</dbReference>
<feature type="compositionally biased region" description="Acidic residues" evidence="2">
    <location>
        <begin position="1590"/>
        <end position="1602"/>
    </location>
</feature>
<sequence>MSFLFKAVLGQRVVHPPPSATDKEPQATENGVRDTKSSATPVGKLATASLIANGDHGSTYTSKPNCEAAGSSSPRPGPFGASPASLGGPQSSSFSTSPSPRPSTPTRTLLLRIEGCTVAQDIRDAQRDLLRCADLPYALDATSLKSLLDLLVSYAEDESITEPTLHLLTNATDLDLYPDQIESNRRVVEVTAATKRDARDALLQHLVGSVPLLLDCMKEPAPFWSRYHVVVLLQRLEGFDPYKLNQALLGARGIGVLLDALNEIEHDHQLRDQALALLTSLTLADAELQTLLAFHNAFDSLFDVMEREGSERHAKSIVHDCLTVIHNMLRSNKATQKLFREMGCAARLAALFDSVPSALAACAVVAHRHRGAGSIPSGPLLPQPIVLTEKLETLLDIMKTSDTMRNMLISVSILACVLRGSDEGEEARHSAQDALLRCGILTPLTRLAFSGLAIDDATRIESVRVLALLLSGSKQAVEEWLSLPPVTILVRDTLPYSMQVWPAARALLSYVCETTDTTLVSAGVQLFTAVLNVPALQERSVGVFLSGLVLPTPACGGGRNCNPTAQASATTSPDRPQAPDHSVAGADAQCGVALAHVLLSARTSAVEKFYAAQVLRALVMVPGATQMLQALVHSPVPPHLQTSMLEGFVKAQPGWMLSSRLSPSFFNYTVTFVLFCLSGGAAAQQVNTAALSAYVGALLAWMGSCPLAAATFVEEGSWGEALLHQTRREGAAHVRLLSAVVVASACVVSSKATSAATAAHSLAHRFLLMLGGRAALDTILFDVQASTPAWQHPVASGLRTQNPTPYDEALVALMEHLVMEFKQLLTSVSGASPHAQSPMMTLPLLPHSAQPHPNDALKGHGVALSLAVQSPPSEPPTASLVSLGQSIMSSADYRVEPPPPPPLGSPPHPVVAPLGPDAQTRELLAALQAELEAARAEKESLLNALGEWRERAERTSAQCAALEEEHERRAAAAAEEAAALSAEAAHSHAASTDMVEGLLENIRLLEEALKSKEEEHQQLVESLNMMEQQLLHASNATAAAASQQRELLQQRQHQEEQRCSAPQDVLDAVEAEREAATQQLALAREEIARLQRELQSVSSDYGELLLLVAELDEECLSVKAGSSMAHTPARPWSEDAGFDLKRGVEAPQDVAVCDAVRSGKAFFAGAERLPLVAAAPERVQLENATGFVAMGVLKDEGPESAASTRAPTLIMAAERKTGVDADWTSGASVDTFEAATDVTINHTDARAPGHAVVVSPLSQQLFSLPTVPAAAFPVSSLSLSRVGATLPSPLPPAQPGGQPRQHAGQLPPSPGGHATPPPPPPTAHQHPLRRSALQAPRYADLSTIFFGGGDGASAEAEQRQYDVLSTSGEQCAHEKRLASPPERRSLPATQLSPQVATPSHLPPERRHQYGLFANEPPSNSSHTEMRHDAGVVDLSAYSSIRGMPPAASQSPRGAAVRDAVPMADDNTLIVSTTLHCAQQSAPSATTIGVADGSVENPFLAGAESLTDNRSGLEMVDGGFETAAQLSREGDAADWPMAPPWAPTDVGQQQNAAASASEISLHCRPEPGSLDPNEAVSTSAAPYNPFADLGGGDDADDAFGDLR</sequence>
<feature type="compositionally biased region" description="Basic and acidic residues" evidence="2">
    <location>
        <begin position="21"/>
        <end position="36"/>
    </location>
</feature>
<feature type="compositionally biased region" description="Polar residues" evidence="2">
    <location>
        <begin position="1387"/>
        <end position="1397"/>
    </location>
</feature>
<organism evidence="3 4">
    <name type="scientific">Leishmania enriettii</name>
    <dbReference type="NCBI Taxonomy" id="5663"/>
    <lineage>
        <taxon>Eukaryota</taxon>
        <taxon>Discoba</taxon>
        <taxon>Euglenozoa</taxon>
        <taxon>Kinetoplastea</taxon>
        <taxon>Metakinetoplastina</taxon>
        <taxon>Trypanosomatida</taxon>
        <taxon>Trypanosomatidae</taxon>
        <taxon>Leishmaniinae</taxon>
        <taxon>Leishmania</taxon>
    </lineage>
</organism>
<protein>
    <recommendedName>
        <fullName evidence="5">Vesicle tethering protein Uso1/P115-like head domain-containing protein</fullName>
    </recommendedName>
</protein>
<dbReference type="SUPFAM" id="SSF48371">
    <property type="entry name" value="ARM repeat"/>
    <property type="match status" value="1"/>
</dbReference>
<feature type="region of interest" description="Disordered" evidence="2">
    <location>
        <begin position="564"/>
        <end position="583"/>
    </location>
</feature>
<evidence type="ECO:0000256" key="2">
    <source>
        <dbReference type="SAM" id="MobiDB-lite"/>
    </source>
</evidence>
<evidence type="ECO:0000313" key="4">
    <source>
        <dbReference type="Proteomes" id="UP000674179"/>
    </source>
</evidence>
<dbReference type="GO" id="GO:0006886">
    <property type="term" value="P:intracellular protein transport"/>
    <property type="evidence" value="ECO:0007669"/>
    <property type="project" value="TreeGrafter"/>
</dbReference>
<dbReference type="GO" id="GO:0005783">
    <property type="term" value="C:endoplasmic reticulum"/>
    <property type="evidence" value="ECO:0007669"/>
    <property type="project" value="TreeGrafter"/>
</dbReference>
<feature type="compositionally biased region" description="Polar residues" evidence="2">
    <location>
        <begin position="564"/>
        <end position="574"/>
    </location>
</feature>
<feature type="coiled-coil region" evidence="1">
    <location>
        <begin position="917"/>
        <end position="1100"/>
    </location>
</feature>
<name>A0A836G6L5_LEIEN</name>
<accession>A0A836G6L5</accession>
<dbReference type="OrthoDB" id="198977at2759"/>
<reference evidence="3 4" key="1">
    <citation type="submission" date="2021-02" db="EMBL/GenBank/DDBJ databases">
        <title>Leishmania (Mundinia) enrietti genome sequencing and assembly.</title>
        <authorList>
            <person name="Almutairi H."/>
            <person name="Gatherer D."/>
        </authorList>
    </citation>
    <scope>NUCLEOTIDE SEQUENCE [LARGE SCALE GENOMIC DNA]</scope>
    <source>
        <strain evidence="3">CUR178</strain>
    </source>
</reference>
<dbReference type="KEGG" id="lenr:94168298"/>
<proteinExistence type="predicted"/>
<feature type="compositionally biased region" description="Pro residues" evidence="2">
    <location>
        <begin position="1307"/>
        <end position="1322"/>
    </location>
</feature>
<dbReference type="RefSeq" id="XP_067688891.1">
    <property type="nucleotide sequence ID" value="XM_067832788.1"/>
</dbReference>
<dbReference type="GO" id="GO:0048211">
    <property type="term" value="P:Golgi vesicle docking"/>
    <property type="evidence" value="ECO:0007669"/>
    <property type="project" value="TreeGrafter"/>
</dbReference>
<dbReference type="PANTHER" id="PTHR10013:SF0">
    <property type="entry name" value="GENERAL VESICULAR TRANSPORT FACTOR P115"/>
    <property type="match status" value="1"/>
</dbReference>
<feature type="compositionally biased region" description="Polar residues" evidence="2">
    <location>
        <begin position="56"/>
        <end position="74"/>
    </location>
</feature>
<dbReference type="GO" id="GO:0006888">
    <property type="term" value="P:endoplasmic reticulum to Golgi vesicle-mediated transport"/>
    <property type="evidence" value="ECO:0007669"/>
    <property type="project" value="TreeGrafter"/>
</dbReference>
<dbReference type="InterPro" id="IPR011989">
    <property type="entry name" value="ARM-like"/>
</dbReference>
<dbReference type="PANTHER" id="PTHR10013">
    <property type="entry name" value="GENERAL VESICULAR TRANSPORT FACTOR P115"/>
    <property type="match status" value="1"/>
</dbReference>
<feature type="region of interest" description="Disordered" evidence="2">
    <location>
        <begin position="14"/>
        <end position="106"/>
    </location>
</feature>
<dbReference type="InterPro" id="IPR016024">
    <property type="entry name" value="ARM-type_fold"/>
</dbReference>
<keyword evidence="1" id="KW-0175">Coiled coil</keyword>
<keyword evidence="4" id="KW-1185">Reference proteome</keyword>
<evidence type="ECO:0000256" key="1">
    <source>
        <dbReference type="SAM" id="Coils"/>
    </source>
</evidence>
<dbReference type="Gene3D" id="1.25.10.10">
    <property type="entry name" value="Leucine-rich Repeat Variant"/>
    <property type="match status" value="1"/>
</dbReference>
<comment type="caution">
    <text evidence="3">The sequence shown here is derived from an EMBL/GenBank/DDBJ whole genome shotgun (WGS) entry which is preliminary data.</text>
</comment>
<dbReference type="EMBL" id="JAFHKP010000035">
    <property type="protein sequence ID" value="KAG5467369.1"/>
    <property type="molecule type" value="Genomic_DNA"/>
</dbReference>
<dbReference type="InterPro" id="IPR024095">
    <property type="entry name" value="Vesicle_P115"/>
</dbReference>
<evidence type="ECO:0008006" key="5">
    <source>
        <dbReference type="Google" id="ProtNLM"/>
    </source>
</evidence>
<gene>
    <name evidence="3" type="ORF">CUR178_01012</name>
</gene>
<dbReference type="Proteomes" id="UP000674179">
    <property type="component" value="Chromosome 35"/>
</dbReference>
<dbReference type="GeneID" id="94168298"/>
<feature type="compositionally biased region" description="Low complexity" evidence="2">
    <location>
        <begin position="91"/>
        <end position="106"/>
    </location>
</feature>
<feature type="region of interest" description="Disordered" evidence="2">
    <location>
        <begin position="1549"/>
        <end position="1602"/>
    </location>
</feature>
<feature type="compositionally biased region" description="Basic and acidic residues" evidence="2">
    <location>
        <begin position="1371"/>
        <end position="1385"/>
    </location>
</feature>
<feature type="region of interest" description="Disordered" evidence="2">
    <location>
        <begin position="1357"/>
        <end position="1405"/>
    </location>
</feature>